<keyword evidence="1" id="KW-0812">Transmembrane</keyword>
<keyword evidence="1" id="KW-0472">Membrane</keyword>
<dbReference type="SUPFAM" id="SSF54427">
    <property type="entry name" value="NTF2-like"/>
    <property type="match status" value="1"/>
</dbReference>
<evidence type="ECO:0000313" key="3">
    <source>
        <dbReference type="Proteomes" id="UP001442494"/>
    </source>
</evidence>
<evidence type="ECO:0000313" key="2">
    <source>
        <dbReference type="EMBL" id="MEP0863723.1"/>
    </source>
</evidence>
<name>A0ABV0JJW2_9CYAN</name>
<evidence type="ECO:0000256" key="1">
    <source>
        <dbReference type="SAM" id="Phobius"/>
    </source>
</evidence>
<dbReference type="EMBL" id="JAMPKK010000006">
    <property type="protein sequence ID" value="MEP0863723.1"/>
    <property type="molecule type" value="Genomic_DNA"/>
</dbReference>
<comment type="caution">
    <text evidence="2">The sequence shown here is derived from an EMBL/GenBank/DDBJ whole genome shotgun (WGS) entry which is preliminary data.</text>
</comment>
<feature type="transmembrane region" description="Helical" evidence="1">
    <location>
        <begin position="12"/>
        <end position="32"/>
    </location>
</feature>
<evidence type="ECO:0008006" key="4">
    <source>
        <dbReference type="Google" id="ProtNLM"/>
    </source>
</evidence>
<dbReference type="Proteomes" id="UP001442494">
    <property type="component" value="Unassembled WGS sequence"/>
</dbReference>
<reference evidence="2 3" key="1">
    <citation type="submission" date="2022-04" db="EMBL/GenBank/DDBJ databases">
        <title>Positive selection, recombination, and allopatry shape intraspecific diversity of widespread and dominant cyanobacteria.</title>
        <authorList>
            <person name="Wei J."/>
            <person name="Shu W."/>
            <person name="Hu C."/>
        </authorList>
    </citation>
    <scope>NUCLEOTIDE SEQUENCE [LARGE SCALE GENOMIC DNA]</scope>
    <source>
        <strain evidence="2 3">GB2-A5</strain>
    </source>
</reference>
<protein>
    <recommendedName>
        <fullName evidence="4">SnoaL-like domain-containing protein</fullName>
    </recommendedName>
</protein>
<dbReference type="InterPro" id="IPR032710">
    <property type="entry name" value="NTF2-like_dom_sf"/>
</dbReference>
<sequence length="164" mass="18498">MKFLQPTLRQHLVSATYAIALVCSLVVYQGAFTPKPLSVVQKHFRAIATEDPELTVTQYSDNAILIRSYGALDEVYQGQSIYPAWEEFFSKYHIQDFQVVKKHLSGDELAFGKQTNRVIEAQIAIAAKSNHGTPVVLSISYKVQFDKNGKITHELWQVNPELSV</sequence>
<keyword evidence="1" id="KW-1133">Transmembrane helix</keyword>
<keyword evidence="3" id="KW-1185">Reference proteome</keyword>
<proteinExistence type="predicted"/>
<organism evidence="2 3">
    <name type="scientific">Funiculus sociatus GB2-A5</name>
    <dbReference type="NCBI Taxonomy" id="2933946"/>
    <lineage>
        <taxon>Bacteria</taxon>
        <taxon>Bacillati</taxon>
        <taxon>Cyanobacteriota</taxon>
        <taxon>Cyanophyceae</taxon>
        <taxon>Coleofasciculales</taxon>
        <taxon>Coleofasciculaceae</taxon>
        <taxon>Funiculus</taxon>
    </lineage>
</organism>
<dbReference type="RefSeq" id="WP_190422579.1">
    <property type="nucleotide sequence ID" value="NZ_JAMPKK010000006.1"/>
</dbReference>
<accession>A0ABV0JJW2</accession>
<gene>
    <name evidence="2" type="ORF">NDI37_04490</name>
</gene>